<dbReference type="EMBL" id="JAAALK010000287">
    <property type="protein sequence ID" value="KAG8060619.1"/>
    <property type="molecule type" value="Genomic_DNA"/>
</dbReference>
<evidence type="ECO:0000259" key="3">
    <source>
        <dbReference type="Pfam" id="PF04112"/>
    </source>
</evidence>
<dbReference type="Proteomes" id="UP000729402">
    <property type="component" value="Unassembled WGS sequence"/>
</dbReference>
<feature type="domain" description="NAA35-like N-terminal" evidence="3">
    <location>
        <begin position="40"/>
        <end position="122"/>
    </location>
</feature>
<accession>A0A8J5VWS5</accession>
<dbReference type="AlphaFoldDB" id="A0A8J5VWS5"/>
<dbReference type="OrthoDB" id="269405at2759"/>
<sequence length="146" mass="16187">MEENSSTTAPPPSIPVSSDRSVWTDASPLLAAACRDLQDGELVHGENFSLFSAMSALEIMDPKMDPGIERSGYYSIEEAIEDGIAPIPLSLDRTLDIQYTLDVMDHLFSCEATTWNKGFCVLLVMLSYLSYLSFLWPKLMRGKTSI</sequence>
<keyword evidence="2" id="KW-1133">Transmembrane helix</keyword>
<dbReference type="PANTHER" id="PTHR21373:SF0">
    <property type="entry name" value="N-ALPHA-ACETYLTRANSFERASE 35, NATC AUXILIARY SUBUNIT"/>
    <property type="match status" value="1"/>
</dbReference>
<dbReference type="PANTHER" id="PTHR21373">
    <property type="entry name" value="GLUCOSE REPRESSIBLE PROTEIN MAK10"/>
    <property type="match status" value="1"/>
</dbReference>
<reference evidence="4" key="2">
    <citation type="submission" date="2021-02" db="EMBL/GenBank/DDBJ databases">
        <authorList>
            <person name="Kimball J.A."/>
            <person name="Haas M.W."/>
            <person name="Macchietto M."/>
            <person name="Kono T."/>
            <person name="Duquette J."/>
            <person name="Shao M."/>
        </authorList>
    </citation>
    <scope>NUCLEOTIDE SEQUENCE</scope>
    <source>
        <tissue evidence="4">Fresh leaf tissue</tissue>
    </source>
</reference>
<evidence type="ECO:0000256" key="2">
    <source>
        <dbReference type="SAM" id="Phobius"/>
    </source>
</evidence>
<reference evidence="4" key="1">
    <citation type="journal article" date="2021" name="bioRxiv">
        <title>Whole Genome Assembly and Annotation of Northern Wild Rice, Zizania palustris L., Supports a Whole Genome Duplication in the Zizania Genus.</title>
        <authorList>
            <person name="Haas M."/>
            <person name="Kono T."/>
            <person name="Macchietto M."/>
            <person name="Millas R."/>
            <person name="McGilp L."/>
            <person name="Shao M."/>
            <person name="Duquette J."/>
            <person name="Hirsch C.N."/>
            <person name="Kimball J."/>
        </authorList>
    </citation>
    <scope>NUCLEOTIDE SEQUENCE</scope>
    <source>
        <tissue evidence="4">Fresh leaf tissue</tissue>
    </source>
</reference>
<feature type="transmembrane region" description="Helical" evidence="2">
    <location>
        <begin position="115"/>
        <end position="136"/>
    </location>
</feature>
<name>A0A8J5VWS5_ZIZPA</name>
<comment type="caution">
    <text evidence="4">The sequence shown here is derived from an EMBL/GenBank/DDBJ whole genome shotgun (WGS) entry which is preliminary data.</text>
</comment>
<evidence type="ECO:0000313" key="4">
    <source>
        <dbReference type="EMBL" id="KAG8060619.1"/>
    </source>
</evidence>
<evidence type="ECO:0000313" key="5">
    <source>
        <dbReference type="Proteomes" id="UP000729402"/>
    </source>
</evidence>
<dbReference type="Pfam" id="PF04112">
    <property type="entry name" value="Mak10"/>
    <property type="match status" value="1"/>
</dbReference>
<evidence type="ECO:0000256" key="1">
    <source>
        <dbReference type="SAM" id="MobiDB-lite"/>
    </source>
</evidence>
<dbReference type="InterPro" id="IPR057983">
    <property type="entry name" value="NAA35-like_N"/>
</dbReference>
<dbReference type="InterPro" id="IPR007244">
    <property type="entry name" value="Naa35_N"/>
</dbReference>
<organism evidence="4 5">
    <name type="scientific">Zizania palustris</name>
    <name type="common">Northern wild rice</name>
    <dbReference type="NCBI Taxonomy" id="103762"/>
    <lineage>
        <taxon>Eukaryota</taxon>
        <taxon>Viridiplantae</taxon>
        <taxon>Streptophyta</taxon>
        <taxon>Embryophyta</taxon>
        <taxon>Tracheophyta</taxon>
        <taxon>Spermatophyta</taxon>
        <taxon>Magnoliopsida</taxon>
        <taxon>Liliopsida</taxon>
        <taxon>Poales</taxon>
        <taxon>Poaceae</taxon>
        <taxon>BOP clade</taxon>
        <taxon>Oryzoideae</taxon>
        <taxon>Oryzeae</taxon>
        <taxon>Zizaniinae</taxon>
        <taxon>Zizania</taxon>
    </lineage>
</organism>
<keyword evidence="2" id="KW-0472">Membrane</keyword>
<keyword evidence="5" id="KW-1185">Reference proteome</keyword>
<dbReference type="GO" id="GO:0031417">
    <property type="term" value="C:NatC complex"/>
    <property type="evidence" value="ECO:0007669"/>
    <property type="project" value="InterPro"/>
</dbReference>
<feature type="region of interest" description="Disordered" evidence="1">
    <location>
        <begin position="1"/>
        <end position="20"/>
    </location>
</feature>
<gene>
    <name evidence="4" type="ORF">GUJ93_ZPchr0002g26470</name>
</gene>
<proteinExistence type="predicted"/>
<keyword evidence="2" id="KW-0812">Transmembrane</keyword>
<protein>
    <recommendedName>
        <fullName evidence="3">NAA35-like N-terminal domain-containing protein</fullName>
    </recommendedName>
</protein>